<dbReference type="InterPro" id="IPR005180">
    <property type="entry name" value="DUF302"/>
</dbReference>
<keyword evidence="4" id="KW-1185">Reference proteome</keyword>
<keyword evidence="1" id="KW-0732">Signal</keyword>
<evidence type="ECO:0000259" key="2">
    <source>
        <dbReference type="Pfam" id="PF03625"/>
    </source>
</evidence>
<evidence type="ECO:0000313" key="4">
    <source>
        <dbReference type="Proteomes" id="UP001062165"/>
    </source>
</evidence>
<sequence>MKKKILPLLISLCLGFVLHAQDVTVYNSPHNLDNTISKLYFSIDKNGFSYVNTQEYKVNQKNGGGAGFKGRIQVISFETSYIEQLAACEPTAMLDMPFKILVWQDGDDTFLAYTNASHLNGRYMIRGCNDVINGINKSLIRVVNDAIRTH</sequence>
<evidence type="ECO:0000313" key="3">
    <source>
        <dbReference type="EMBL" id="UXX78167.1"/>
    </source>
</evidence>
<dbReference type="SUPFAM" id="SSF103247">
    <property type="entry name" value="TT1751-like"/>
    <property type="match status" value="1"/>
</dbReference>
<accession>A0ABY6CW75</accession>
<name>A0ABY6CW75_9BACT</name>
<dbReference type="EMBL" id="CP106735">
    <property type="protein sequence ID" value="UXX78167.1"/>
    <property type="molecule type" value="Genomic_DNA"/>
</dbReference>
<dbReference type="Gene3D" id="3.30.310.70">
    <property type="entry name" value="TT1751-like domain"/>
    <property type="match status" value="1"/>
</dbReference>
<evidence type="ECO:0000256" key="1">
    <source>
        <dbReference type="SAM" id="SignalP"/>
    </source>
</evidence>
<feature type="domain" description="DUF302" evidence="2">
    <location>
        <begin position="83"/>
        <end position="115"/>
    </location>
</feature>
<protein>
    <submittedName>
        <fullName evidence="3">DUF302 domain-containing protein</fullName>
    </submittedName>
</protein>
<proteinExistence type="predicted"/>
<organism evidence="3 4">
    <name type="scientific">Reichenbachiella carrageenanivorans</name>
    <dbReference type="NCBI Taxonomy" id="2979869"/>
    <lineage>
        <taxon>Bacteria</taxon>
        <taxon>Pseudomonadati</taxon>
        <taxon>Bacteroidota</taxon>
        <taxon>Cytophagia</taxon>
        <taxon>Cytophagales</taxon>
        <taxon>Reichenbachiellaceae</taxon>
        <taxon>Reichenbachiella</taxon>
    </lineage>
</organism>
<dbReference type="Pfam" id="PF03625">
    <property type="entry name" value="DUF302"/>
    <property type="match status" value="1"/>
</dbReference>
<dbReference type="Proteomes" id="UP001062165">
    <property type="component" value="Chromosome"/>
</dbReference>
<dbReference type="RefSeq" id="WP_263049913.1">
    <property type="nucleotide sequence ID" value="NZ_CP106735.1"/>
</dbReference>
<gene>
    <name evidence="3" type="ORF">N7E81_12435</name>
</gene>
<dbReference type="InterPro" id="IPR035923">
    <property type="entry name" value="TT1751-like_sf"/>
</dbReference>
<feature type="signal peptide" evidence="1">
    <location>
        <begin position="1"/>
        <end position="20"/>
    </location>
</feature>
<reference evidence="3" key="1">
    <citation type="submission" date="2022-10" db="EMBL/GenBank/DDBJ databases">
        <title>Comparative genomics and taxonomic characterization of three novel marine species of genus Reichenbachiella exhibiting antioxidant and polysaccharide degradation activities.</title>
        <authorList>
            <person name="Muhammad N."/>
            <person name="Lee Y.-J."/>
            <person name="Ko J."/>
            <person name="Kim S.-G."/>
        </authorList>
    </citation>
    <scope>NUCLEOTIDE SEQUENCE</scope>
    <source>
        <strain evidence="3">Wsw4-B4</strain>
    </source>
</reference>
<feature type="chain" id="PRO_5045543563" evidence="1">
    <location>
        <begin position="21"/>
        <end position="150"/>
    </location>
</feature>